<proteinExistence type="predicted"/>
<gene>
    <name evidence="2" type="ORF">CTAYLR_003132</name>
</gene>
<feature type="signal peptide" evidence="1">
    <location>
        <begin position="1"/>
        <end position="15"/>
    </location>
</feature>
<evidence type="ECO:0000313" key="3">
    <source>
        <dbReference type="Proteomes" id="UP001230188"/>
    </source>
</evidence>
<evidence type="ECO:0000313" key="2">
    <source>
        <dbReference type="EMBL" id="KAJ8613648.1"/>
    </source>
</evidence>
<comment type="caution">
    <text evidence="2">The sequence shown here is derived from an EMBL/GenBank/DDBJ whole genome shotgun (WGS) entry which is preliminary data.</text>
</comment>
<dbReference type="EMBL" id="JAQMWT010000024">
    <property type="protein sequence ID" value="KAJ8613648.1"/>
    <property type="molecule type" value="Genomic_DNA"/>
</dbReference>
<reference evidence="2" key="1">
    <citation type="submission" date="2023-01" db="EMBL/GenBank/DDBJ databases">
        <title>Metagenome sequencing of chrysophaentin producing Chrysophaeum taylorii.</title>
        <authorList>
            <person name="Davison J."/>
            <person name="Bewley C."/>
        </authorList>
    </citation>
    <scope>NUCLEOTIDE SEQUENCE</scope>
    <source>
        <strain evidence="2">NIES-1699</strain>
    </source>
</reference>
<dbReference type="AlphaFoldDB" id="A0AAD7UQP4"/>
<organism evidence="2 3">
    <name type="scientific">Chrysophaeum taylorii</name>
    <dbReference type="NCBI Taxonomy" id="2483200"/>
    <lineage>
        <taxon>Eukaryota</taxon>
        <taxon>Sar</taxon>
        <taxon>Stramenopiles</taxon>
        <taxon>Ochrophyta</taxon>
        <taxon>Pelagophyceae</taxon>
        <taxon>Pelagomonadales</taxon>
        <taxon>Pelagomonadaceae</taxon>
        <taxon>Chrysophaeum</taxon>
    </lineage>
</organism>
<protein>
    <recommendedName>
        <fullName evidence="4">Prolyl 4-hydroxylase alpha subunit domain-containing protein</fullName>
    </recommendedName>
</protein>
<keyword evidence="1" id="KW-0732">Signal</keyword>
<dbReference type="Proteomes" id="UP001230188">
    <property type="component" value="Unassembled WGS sequence"/>
</dbReference>
<sequence length="468" mass="52188">MFLFFWMAAAPAAAAAGAGGLLLLREPPHVVNGTYDRRWVAERILAPPVVDANGWEAVLVALVDKGSCAYDPITLRHAQRFRPKRFMRTAVAFKEDWEEWPIPKCGLALYDKSGARTANLPSLDASASARARVTDFVHSTARAEKYTFQNRLDTPLTVSWFDVTREEGISGEPWREVAIVPARSSTTISSVVSHVFGVSTTSNGEFVAKFVCRGDGDVAVVDRDALNTATSTCENPSDHNAADMYETEVAKLETRDQIVRFAAREQVYDIAMEKRLALSDVQTNLVPNVTDDGFRLVQMPAKTYSKVLGWYRENHDRLKVPESDGGPLYNQRAVPTWHTPLPPRLKDQVFDELKLTMEAWAPATAPLHGTSAYGVRTYENGSYLHLHVDTASTHVVSGIINVDQQSRVPWPVQIFDHQGNLHQVEMHPGNMLLYESAKLLHGRVVPFDGKFYANIFVHYAPETWPVSI</sequence>
<name>A0AAD7UQP4_9STRA</name>
<keyword evidence="3" id="KW-1185">Reference proteome</keyword>
<evidence type="ECO:0000256" key="1">
    <source>
        <dbReference type="SAM" id="SignalP"/>
    </source>
</evidence>
<feature type="chain" id="PRO_5042172353" description="Prolyl 4-hydroxylase alpha subunit domain-containing protein" evidence="1">
    <location>
        <begin position="16"/>
        <end position="468"/>
    </location>
</feature>
<evidence type="ECO:0008006" key="4">
    <source>
        <dbReference type="Google" id="ProtNLM"/>
    </source>
</evidence>
<accession>A0AAD7UQP4</accession>